<name>A0A7H0H5P6_9ACTN</name>
<gene>
    <name evidence="2" type="ORF">H9L22_17430</name>
</gene>
<reference evidence="2 3" key="1">
    <citation type="submission" date="2020-08" db="EMBL/GenBank/DDBJ databases">
        <title>Genome sequence of Tessaracoccus defluvii JCM 17540T.</title>
        <authorList>
            <person name="Hyun D.-W."/>
            <person name="Bae J.-W."/>
        </authorList>
    </citation>
    <scope>NUCLEOTIDE SEQUENCE [LARGE SCALE GENOMIC DNA]</scope>
    <source>
        <strain evidence="2 3">JCM 17540</strain>
    </source>
</reference>
<keyword evidence="2" id="KW-0269">Exonuclease</keyword>
<keyword evidence="2" id="KW-0540">Nuclease</keyword>
<dbReference type="GO" id="GO:0004519">
    <property type="term" value="F:endonuclease activity"/>
    <property type="evidence" value="ECO:0007669"/>
    <property type="project" value="UniProtKB-KW"/>
</dbReference>
<keyword evidence="3" id="KW-1185">Reference proteome</keyword>
<evidence type="ECO:0000259" key="1">
    <source>
        <dbReference type="Pfam" id="PF03372"/>
    </source>
</evidence>
<dbReference type="InterPro" id="IPR036691">
    <property type="entry name" value="Endo/exonu/phosph_ase_sf"/>
</dbReference>
<dbReference type="GO" id="GO:0004527">
    <property type="term" value="F:exonuclease activity"/>
    <property type="evidence" value="ECO:0007669"/>
    <property type="project" value="UniProtKB-KW"/>
</dbReference>
<keyword evidence="2" id="KW-0255">Endonuclease</keyword>
<feature type="domain" description="Endonuclease/exonuclease/phosphatase" evidence="1">
    <location>
        <begin position="8"/>
        <end position="248"/>
    </location>
</feature>
<dbReference type="Gene3D" id="3.60.10.10">
    <property type="entry name" value="Endonuclease/exonuclease/phosphatase"/>
    <property type="match status" value="1"/>
</dbReference>
<organism evidence="2 3">
    <name type="scientific">Tessaracoccus defluvii</name>
    <dbReference type="NCBI Taxonomy" id="1285901"/>
    <lineage>
        <taxon>Bacteria</taxon>
        <taxon>Bacillati</taxon>
        <taxon>Actinomycetota</taxon>
        <taxon>Actinomycetes</taxon>
        <taxon>Propionibacteriales</taxon>
        <taxon>Propionibacteriaceae</taxon>
        <taxon>Tessaracoccus</taxon>
    </lineage>
</organism>
<evidence type="ECO:0000313" key="2">
    <source>
        <dbReference type="EMBL" id="QNP55862.1"/>
    </source>
</evidence>
<protein>
    <submittedName>
        <fullName evidence="2">Endonuclease/exonuclease/phosphatase family protein</fullName>
    </submittedName>
</protein>
<dbReference type="SUPFAM" id="SSF56219">
    <property type="entry name" value="DNase I-like"/>
    <property type="match status" value="1"/>
</dbReference>
<dbReference type="Proteomes" id="UP000516117">
    <property type="component" value="Chromosome"/>
</dbReference>
<keyword evidence="2" id="KW-0378">Hydrolase</keyword>
<dbReference type="InterPro" id="IPR005135">
    <property type="entry name" value="Endo/exonuclease/phosphatase"/>
</dbReference>
<accession>A0A7H0H5P6</accession>
<dbReference type="KEGG" id="tdf:H9L22_17430"/>
<proteinExistence type="predicted"/>
<dbReference type="AlphaFoldDB" id="A0A7H0H5P6"/>
<evidence type="ECO:0000313" key="3">
    <source>
        <dbReference type="Proteomes" id="UP000516117"/>
    </source>
</evidence>
<dbReference type="RefSeq" id="WP_187720986.1">
    <property type="nucleotide sequence ID" value="NZ_BAABBL010000021.1"/>
</dbReference>
<dbReference type="EMBL" id="CP060789">
    <property type="protein sequence ID" value="QNP55862.1"/>
    <property type="molecule type" value="Genomic_DNA"/>
</dbReference>
<dbReference type="Pfam" id="PF03372">
    <property type="entry name" value="Exo_endo_phos"/>
    <property type="match status" value="1"/>
</dbReference>
<sequence>MLISVVDWNVNGFVRRSQPNLLAELEWDVACLQEVTRQTWDAFRSLGADGDVAFEHLAPLAGDGPRYACAIVTRGAVRLESFGLLRDMPSPERAAVAEVSVDGHRIWIGSWAAPPGVSWGKGAKERQVQRFAAWLRDRPGPVVIGIDRNAPKWERHDLSADEWWNGSEPLLYGPDRVHDLRDTYRDHLDANPGLAAEVRQQFPEGPLAFTHIRGGTVCRYDVIYASPEFGVEDVEHQWDKARSAGSDHALVRATLRLDTCPRS</sequence>